<protein>
    <recommendedName>
        <fullName evidence="2">ORC1/DEAH AAA+ ATPase domain-containing protein</fullName>
    </recommendedName>
</protein>
<proteinExistence type="predicted"/>
<sequence length="357" mass="39298">MSAASTDQAALSPGRAPGAVTEPELMTIRSGWDAGVRCPVVAPDLQDCAPAGTKLGEDDPRVLYHASLGLVATPDVERGLKVARRLLRVNRGCVQARVHGAVDGERGTGKTALAHLIGRGHQGRIEQLYGIDPNRIPVICVNAPPSRDDAVNWSAQIAVFLGWDLYRRDVDGKALLRMKDWTGPVVHVMRASRTRLILVDGVDRLRNSDIQPTFDFFDFLAAEIGLTVFWCGTGAREILHEARGERSPALPRPTDTRHTPTPRNSVPTLWVNPLPYSEVWGRTLHGFDEKLRLHHHKRQGLLEHAALLYRMTEGRMEHLAPLISMAAQIAIEDGTEAITAETLEEAADFLDHPTFEA</sequence>
<evidence type="ECO:0000313" key="4">
    <source>
        <dbReference type="EMBL" id="BFP49974.1"/>
    </source>
</evidence>
<feature type="region of interest" description="Disordered" evidence="1">
    <location>
        <begin position="1"/>
        <end position="22"/>
    </location>
</feature>
<feature type="domain" description="ORC1/DEAH AAA+ ATPase" evidence="2">
    <location>
        <begin position="99"/>
        <end position="233"/>
    </location>
</feature>
<dbReference type="InterPro" id="IPR049945">
    <property type="entry name" value="AAA_22"/>
</dbReference>
<geneLocation type="plasmid" evidence="5">
    <name>pCMC57_02</name>
</geneLocation>
<evidence type="ECO:0000313" key="3">
    <source>
        <dbReference type="EMBL" id="BFP43658.1"/>
    </source>
</evidence>
<name>A0AB33K919_9ACTN</name>
<keyword evidence="5" id="KW-0614">Plasmid</keyword>
<dbReference type="EMBL" id="AP035883">
    <property type="protein sequence ID" value="BFP50188.1"/>
    <property type="molecule type" value="Genomic_DNA"/>
</dbReference>
<feature type="region of interest" description="Disordered" evidence="1">
    <location>
        <begin position="242"/>
        <end position="266"/>
    </location>
</feature>
<dbReference type="AlphaFoldDB" id="A0AB33K919"/>
<gene>
    <name evidence="3" type="ORF">KCMC57_00260</name>
    <name evidence="4" type="ORF">KCMC57_63420</name>
    <name evidence="5" type="ORF">KCMC57_65570</name>
</gene>
<accession>A0AB33K919</accession>
<evidence type="ECO:0000313" key="5">
    <source>
        <dbReference type="EMBL" id="BFP50188.1"/>
    </source>
</evidence>
<evidence type="ECO:0000256" key="1">
    <source>
        <dbReference type="SAM" id="MobiDB-lite"/>
    </source>
</evidence>
<dbReference type="InterPro" id="IPR027417">
    <property type="entry name" value="P-loop_NTPase"/>
</dbReference>
<reference evidence="4" key="1">
    <citation type="submission" date="2024-07" db="EMBL/GenBank/DDBJ databases">
        <title>Complete genome sequences of cellulolytic bacteria, Kitasatospora sp. CMC57 and Streptomyces sp. CMC78, isolated from Japanese agricultural soil.</title>
        <authorList>
            <person name="Hashimoto T."/>
            <person name="Ito M."/>
            <person name="Iwamoto M."/>
            <person name="Fukahori D."/>
            <person name="Shoda T."/>
            <person name="Sakoda M."/>
            <person name="Morohoshi T."/>
            <person name="Mitsuboshi M."/>
            <person name="Nishizawa T."/>
        </authorList>
    </citation>
    <scope>NUCLEOTIDE SEQUENCE</scope>
    <source>
        <strain evidence="4">CMC57</strain>
        <plasmid evidence="5">pCMC57_02</plasmid>
    </source>
</reference>
<dbReference type="Pfam" id="PF13401">
    <property type="entry name" value="AAA_22"/>
    <property type="match status" value="1"/>
</dbReference>
<dbReference type="SUPFAM" id="SSF52540">
    <property type="entry name" value="P-loop containing nucleoside triphosphate hydrolases"/>
    <property type="match status" value="1"/>
</dbReference>
<evidence type="ECO:0000259" key="2">
    <source>
        <dbReference type="Pfam" id="PF13401"/>
    </source>
</evidence>
<dbReference type="GO" id="GO:0016887">
    <property type="term" value="F:ATP hydrolysis activity"/>
    <property type="evidence" value="ECO:0007669"/>
    <property type="project" value="InterPro"/>
</dbReference>
<dbReference type="EMBL" id="AP035881">
    <property type="protein sequence ID" value="BFP49974.1"/>
    <property type="molecule type" value="Genomic_DNA"/>
</dbReference>
<dbReference type="EMBL" id="AP035881">
    <property type="protein sequence ID" value="BFP43658.1"/>
    <property type="molecule type" value="Genomic_DNA"/>
</dbReference>
<organism evidence="4">
    <name type="scientific">Kitasatospora sp. CMC57</name>
    <dbReference type="NCBI Taxonomy" id="3231513"/>
    <lineage>
        <taxon>Bacteria</taxon>
        <taxon>Bacillati</taxon>
        <taxon>Actinomycetota</taxon>
        <taxon>Actinomycetes</taxon>
        <taxon>Kitasatosporales</taxon>
        <taxon>Streptomycetaceae</taxon>
        <taxon>Kitasatospora</taxon>
    </lineage>
</organism>
<dbReference type="RefSeq" id="WP_407986262.1">
    <property type="nucleotide sequence ID" value="NZ_AP035881.2"/>
</dbReference>